<protein>
    <recommendedName>
        <fullName evidence="4">RDD domain-containing protein</fullName>
    </recommendedName>
</protein>
<reference evidence="3" key="1">
    <citation type="submission" date="2015-07" db="EMBL/GenBank/DDBJ databases">
        <title>Draft genome sequence of Acetobacterium bakii DSM 8293, a potential psychrophilic chemical producer through syngas fermentation.</title>
        <authorList>
            <person name="Song Y."/>
            <person name="Hwang S."/>
            <person name="Cho B.-K."/>
        </authorList>
    </citation>
    <scope>NUCLEOTIDE SEQUENCE [LARGE SCALE GENOMIC DNA]</scope>
    <source>
        <strain evidence="3">DSM 8239</strain>
    </source>
</reference>
<evidence type="ECO:0000313" key="3">
    <source>
        <dbReference type="Proteomes" id="UP000036873"/>
    </source>
</evidence>
<keyword evidence="1" id="KW-0812">Transmembrane</keyword>
<comment type="caution">
    <text evidence="2">The sequence shown here is derived from an EMBL/GenBank/DDBJ whole genome shotgun (WGS) entry which is preliminary data.</text>
</comment>
<accession>A0A0L6U322</accession>
<name>A0A0L6U322_9FIRM</name>
<gene>
    <name evidence="2" type="ORF">AKG39_07860</name>
</gene>
<keyword evidence="3" id="KW-1185">Reference proteome</keyword>
<feature type="transmembrane region" description="Helical" evidence="1">
    <location>
        <begin position="45"/>
        <end position="65"/>
    </location>
</feature>
<keyword evidence="1" id="KW-0472">Membrane</keyword>
<dbReference type="RefSeq" id="WP_050739837.1">
    <property type="nucleotide sequence ID" value="NZ_LGYO01000018.1"/>
</dbReference>
<evidence type="ECO:0008006" key="4">
    <source>
        <dbReference type="Google" id="ProtNLM"/>
    </source>
</evidence>
<evidence type="ECO:0000256" key="1">
    <source>
        <dbReference type="SAM" id="Phobius"/>
    </source>
</evidence>
<feature type="transmembrane region" description="Helical" evidence="1">
    <location>
        <begin position="12"/>
        <end position="33"/>
    </location>
</feature>
<sequence length="91" mass="10504">MKKTKEKKLALEIFDSLFIMLLCFATLLSAMLLKNNSGAGLDYTIHVKTLITTFLGLAIYLLYMLNRSDKGLKTMINYIYPTEKFKEEDKK</sequence>
<dbReference type="AlphaFoldDB" id="A0A0L6U322"/>
<proteinExistence type="predicted"/>
<evidence type="ECO:0000313" key="2">
    <source>
        <dbReference type="EMBL" id="KNZ42200.1"/>
    </source>
</evidence>
<dbReference type="EMBL" id="LGYO01000018">
    <property type="protein sequence ID" value="KNZ42200.1"/>
    <property type="molecule type" value="Genomic_DNA"/>
</dbReference>
<dbReference type="STRING" id="52689.AKG39_07860"/>
<dbReference type="Proteomes" id="UP000036873">
    <property type="component" value="Unassembled WGS sequence"/>
</dbReference>
<dbReference type="OrthoDB" id="1799310at2"/>
<organism evidence="2 3">
    <name type="scientific">Acetobacterium bakii</name>
    <dbReference type="NCBI Taxonomy" id="52689"/>
    <lineage>
        <taxon>Bacteria</taxon>
        <taxon>Bacillati</taxon>
        <taxon>Bacillota</taxon>
        <taxon>Clostridia</taxon>
        <taxon>Eubacteriales</taxon>
        <taxon>Eubacteriaceae</taxon>
        <taxon>Acetobacterium</taxon>
    </lineage>
</organism>
<keyword evidence="1" id="KW-1133">Transmembrane helix</keyword>